<protein>
    <submittedName>
        <fullName evidence="3">Uncharacterized protein</fullName>
    </submittedName>
</protein>
<evidence type="ECO:0000313" key="3">
    <source>
        <dbReference type="EMBL" id="TXD35295.1"/>
    </source>
</evidence>
<dbReference type="EMBL" id="VOSL01000051">
    <property type="protein sequence ID" value="TXD35295.1"/>
    <property type="molecule type" value="Genomic_DNA"/>
</dbReference>
<feature type="region of interest" description="Disordered" evidence="1">
    <location>
        <begin position="26"/>
        <end position="49"/>
    </location>
</feature>
<dbReference type="Proteomes" id="UP000321046">
    <property type="component" value="Unassembled WGS sequence"/>
</dbReference>
<reference evidence="3 4" key="1">
    <citation type="submission" date="2019-08" db="EMBL/GenBank/DDBJ databases">
        <title>Bradymonadales sp. TMQ2.</title>
        <authorList>
            <person name="Liang Q."/>
        </authorList>
    </citation>
    <scope>NUCLEOTIDE SEQUENCE [LARGE SCALE GENOMIC DNA]</scope>
    <source>
        <strain evidence="3 4">TMQ2</strain>
    </source>
</reference>
<accession>A0A5C6X2B8</accession>
<keyword evidence="2" id="KW-0732">Signal</keyword>
<evidence type="ECO:0000256" key="1">
    <source>
        <dbReference type="SAM" id="MobiDB-lite"/>
    </source>
</evidence>
<feature type="compositionally biased region" description="Basic and acidic residues" evidence="1">
    <location>
        <begin position="31"/>
        <end position="44"/>
    </location>
</feature>
<name>A0A5C6X2B8_9DELT</name>
<gene>
    <name evidence="3" type="ORF">FRC96_11510</name>
</gene>
<comment type="caution">
    <text evidence="3">The sequence shown here is derived from an EMBL/GenBank/DDBJ whole genome shotgun (WGS) entry which is preliminary data.</text>
</comment>
<proteinExistence type="predicted"/>
<evidence type="ECO:0000313" key="4">
    <source>
        <dbReference type="Proteomes" id="UP000321046"/>
    </source>
</evidence>
<evidence type="ECO:0000256" key="2">
    <source>
        <dbReference type="SAM" id="SignalP"/>
    </source>
</evidence>
<feature type="signal peptide" evidence="2">
    <location>
        <begin position="1"/>
        <end position="23"/>
    </location>
</feature>
<organism evidence="3 4">
    <name type="scientific">Lujinxingia vulgaris</name>
    <dbReference type="NCBI Taxonomy" id="2600176"/>
    <lineage>
        <taxon>Bacteria</taxon>
        <taxon>Deltaproteobacteria</taxon>
        <taxon>Bradymonadales</taxon>
        <taxon>Lujinxingiaceae</taxon>
        <taxon>Lujinxingia</taxon>
    </lineage>
</organism>
<dbReference type="AlphaFoldDB" id="A0A5C6X2B8"/>
<feature type="chain" id="PRO_5023079499" evidence="2">
    <location>
        <begin position="24"/>
        <end position="345"/>
    </location>
</feature>
<dbReference type="RefSeq" id="WP_146974640.1">
    <property type="nucleotide sequence ID" value="NZ_VOSL01000051.1"/>
</dbReference>
<sequence length="345" mass="36575">MPLSSSSGRALLLLMLAAPVLSACGESETTSSERRGTLSARWEHPGGNGPDTALAVGNEATLRVSDPSHGPLNIIVPLDITSVRVGDDALLEVVAVDGNAITLRALSPGSTTLHVDGYGHGNPLQSDVFPIHTAEVDRTEFTPECGTELAYLTSTTYDATLSVLDAEGRRLHGSDLTPLTLTGDHGQAELLDYADIPPRPEPMFPILTTGEDFGRYVFTPSPAGEVVELDVIAPDAVDGLTPGVHPMAGAEPEALRLTPQLRYAGKRICGDADLEATYLARALTPEHCRFVERGERLAEVNAPYPQTATLEVQNPQECTIEVEVSVASGSEPAVVVRRSWEVGAL</sequence>